<reference evidence="2" key="2">
    <citation type="submission" date="2010-07" db="EMBL/GenBank/DDBJ databases">
        <title>Complete genome sequence of Arthrobacter arilaitensis (strain DSM 16368 / CIP 108037 / JCM 13566 / Re117).</title>
        <authorList>
            <person name="Genoscope."/>
        </authorList>
    </citation>
    <scope>NUCLEOTIDE SEQUENCE [LARGE SCALE GENOMIC DNA]</scope>
    <source>
        <strain evidence="2">DSM 16368 / CIP 108037 / IAM 15318 / JCM 13566 / Re117</strain>
    </source>
</reference>
<evidence type="ECO:0000313" key="1">
    <source>
        <dbReference type="EMBL" id="CBT77083.1"/>
    </source>
</evidence>
<organism evidence="1 2">
    <name type="scientific">Glutamicibacter arilaitensis (strain DSM 16368 / CIP 108037 / IAM 15318 / JCM 13566 / NCIMB 14258 / Re117)</name>
    <name type="common">Arthrobacter arilaitensis</name>
    <dbReference type="NCBI Taxonomy" id="861360"/>
    <lineage>
        <taxon>Bacteria</taxon>
        <taxon>Bacillati</taxon>
        <taxon>Actinomycetota</taxon>
        <taxon>Actinomycetes</taxon>
        <taxon>Micrococcales</taxon>
        <taxon>Micrococcaceae</taxon>
        <taxon>Glutamicibacter</taxon>
    </lineage>
</organism>
<sequence>MSLKTDQAIDVEHSAWQGWYELQEETELLAAS</sequence>
<gene>
    <name evidence="1" type="ordered locus">AARI_28890</name>
</gene>
<proteinExistence type="predicted"/>
<dbReference type="Proteomes" id="UP000006878">
    <property type="component" value="Chromosome"/>
</dbReference>
<keyword evidence="2" id="KW-1185">Reference proteome</keyword>
<dbReference type="EMBL" id="FQ311875">
    <property type="protein sequence ID" value="CBT77083.1"/>
    <property type="molecule type" value="Genomic_DNA"/>
</dbReference>
<protein>
    <submittedName>
        <fullName evidence="1">Uncharacterized protein</fullName>
    </submittedName>
</protein>
<name>A0ABP1U7X5_GLUAR</name>
<reference evidence="2" key="1">
    <citation type="journal article" date="2010" name="PLoS ONE">
        <title>The Arthrobacter arilaitensis Re117 genome sequence reveals its genetic adaptation to the surface of cheese.</title>
        <authorList>
            <person name="Monnet C."/>
            <person name="Loux V."/>
            <person name="Gibrat J.F."/>
            <person name="Spinnler E."/>
            <person name="Barbe V."/>
            <person name="Vacherie B."/>
            <person name="Gavory F."/>
            <person name="Gourbeyre E."/>
            <person name="Siguier P."/>
            <person name="Chandler M."/>
            <person name="Elleuch R."/>
            <person name="Irlinger F."/>
            <person name="Vallaeys T."/>
        </authorList>
    </citation>
    <scope>NUCLEOTIDE SEQUENCE</scope>
    <source>
        <strain evidence="2">DSM 16368 / CIP 108037 / IAM 15318 / JCM 13566 / Re117</strain>
    </source>
</reference>
<evidence type="ECO:0000313" key="2">
    <source>
        <dbReference type="Proteomes" id="UP000006878"/>
    </source>
</evidence>
<accession>A0ABP1U7X5</accession>